<organism evidence="8 9">
    <name type="scientific">Aliarcobacter thereius</name>
    <dbReference type="NCBI Taxonomy" id="544718"/>
    <lineage>
        <taxon>Bacteria</taxon>
        <taxon>Pseudomonadati</taxon>
        <taxon>Campylobacterota</taxon>
        <taxon>Epsilonproteobacteria</taxon>
        <taxon>Campylobacterales</taxon>
        <taxon>Arcobacteraceae</taxon>
        <taxon>Aliarcobacter</taxon>
    </lineage>
</organism>
<dbReference type="Pfam" id="PF00202">
    <property type="entry name" value="Aminotran_3"/>
    <property type="match status" value="1"/>
</dbReference>
<dbReference type="GO" id="GO:0042286">
    <property type="term" value="F:glutamate-1-semialdehyde 2,1-aminomutase activity"/>
    <property type="evidence" value="ECO:0007669"/>
    <property type="project" value="UniProtKB-UniRule"/>
</dbReference>
<name>A0A1C0B6A7_9BACT</name>
<dbReference type="NCBIfam" id="TIGR00713">
    <property type="entry name" value="hemL"/>
    <property type="match status" value="1"/>
</dbReference>
<keyword evidence="4 7" id="KW-0663">Pyridoxal phosphate</keyword>
<dbReference type="InterPro" id="IPR015422">
    <property type="entry name" value="PyrdxlP-dep_Trfase_small"/>
</dbReference>
<keyword evidence="6 7" id="KW-0627">Porphyrin biosynthesis</keyword>
<comment type="pathway">
    <text evidence="2">Porphyrin-containing compound metabolism; protoporphyrin-IX biosynthesis; 5-aminolevulinate from L-glutamyl-tRNA(Glu): step 2/2.</text>
</comment>
<evidence type="ECO:0000256" key="7">
    <source>
        <dbReference type="HAMAP-Rule" id="MF_00375"/>
    </source>
</evidence>
<comment type="cofactor">
    <cofactor evidence="1 7">
        <name>pyridoxal 5'-phosphate</name>
        <dbReference type="ChEBI" id="CHEBI:597326"/>
    </cofactor>
</comment>
<comment type="caution">
    <text evidence="8">The sequence shown here is derived from an EMBL/GenBank/DDBJ whole genome shotgun (WGS) entry which is preliminary data.</text>
</comment>
<dbReference type="PROSITE" id="PS00600">
    <property type="entry name" value="AA_TRANSFER_CLASS_3"/>
    <property type="match status" value="1"/>
</dbReference>
<accession>A0A1C0B6A7</accession>
<gene>
    <name evidence="7 8" type="primary">hemL</name>
    <name evidence="8" type="ORF">AAX29_01333</name>
</gene>
<dbReference type="OrthoDB" id="9801052at2"/>
<comment type="subcellular location">
    <subcellularLocation>
        <location evidence="7">Cytoplasm</location>
    </subcellularLocation>
</comment>
<dbReference type="FunFam" id="3.40.640.10:FF:000021">
    <property type="entry name" value="Glutamate-1-semialdehyde 2,1-aminomutase"/>
    <property type="match status" value="1"/>
</dbReference>
<dbReference type="InterPro" id="IPR015421">
    <property type="entry name" value="PyrdxlP-dep_Trfase_major"/>
</dbReference>
<dbReference type="GO" id="GO:0005737">
    <property type="term" value="C:cytoplasm"/>
    <property type="evidence" value="ECO:0007669"/>
    <property type="project" value="UniProtKB-SubCell"/>
</dbReference>
<dbReference type="HAMAP" id="MF_00375">
    <property type="entry name" value="HemL_aminotrans_3"/>
    <property type="match status" value="1"/>
</dbReference>
<reference evidence="9" key="1">
    <citation type="submission" date="2015-05" db="EMBL/GenBank/DDBJ databases">
        <authorList>
            <person name="Rovetto F."/>
            <person name="Cocolin L."/>
            <person name="Illeghems K."/>
            <person name="Van Nieuwerburgh F."/>
            <person name="Houf K."/>
        </authorList>
    </citation>
    <scope>NUCLEOTIDE SEQUENCE [LARGE SCALE GENOMIC DNA]</scope>
    <source>
        <strain evidence="9">DU22</strain>
    </source>
</reference>
<feature type="modified residue" description="N6-(pyridoxal phosphate)lysine" evidence="7">
    <location>
        <position position="265"/>
    </location>
</feature>
<dbReference type="InterPro" id="IPR005814">
    <property type="entry name" value="Aminotrans_3"/>
</dbReference>
<dbReference type="AlphaFoldDB" id="A0A1C0B6A7"/>
<dbReference type="SUPFAM" id="SSF53383">
    <property type="entry name" value="PLP-dependent transferases"/>
    <property type="match status" value="1"/>
</dbReference>
<keyword evidence="7" id="KW-0963">Cytoplasm</keyword>
<dbReference type="PATRIC" id="fig|544718.51.peg.1305"/>
<evidence type="ECO:0000256" key="1">
    <source>
        <dbReference type="ARBA" id="ARBA00001933"/>
    </source>
</evidence>
<dbReference type="Gene3D" id="3.40.640.10">
    <property type="entry name" value="Type I PLP-dependent aspartate aminotransferase-like (Major domain)"/>
    <property type="match status" value="1"/>
</dbReference>
<evidence type="ECO:0000256" key="5">
    <source>
        <dbReference type="ARBA" id="ARBA00023235"/>
    </source>
</evidence>
<evidence type="ECO:0000313" key="8">
    <source>
        <dbReference type="EMBL" id="OCL98823.1"/>
    </source>
</evidence>
<dbReference type="NCBIfam" id="NF000818">
    <property type="entry name" value="PRK00062.1"/>
    <property type="match status" value="1"/>
</dbReference>
<dbReference type="InterPro" id="IPR015424">
    <property type="entry name" value="PyrdxlP-dep_Trfase"/>
</dbReference>
<dbReference type="STRING" id="544718.AAX25_01853"/>
<evidence type="ECO:0000313" key="9">
    <source>
        <dbReference type="Proteomes" id="UP000093281"/>
    </source>
</evidence>
<keyword evidence="5 7" id="KW-0413">Isomerase</keyword>
<dbReference type="RefSeq" id="WP_066186479.1">
    <property type="nucleotide sequence ID" value="NZ_LCUJ01000004.1"/>
</dbReference>
<dbReference type="PANTHER" id="PTHR43713:SF3">
    <property type="entry name" value="GLUTAMATE-1-SEMIALDEHYDE 2,1-AMINOMUTASE 1, CHLOROPLASTIC-RELATED"/>
    <property type="match status" value="1"/>
</dbReference>
<evidence type="ECO:0000256" key="3">
    <source>
        <dbReference type="ARBA" id="ARBA00008981"/>
    </source>
</evidence>
<evidence type="ECO:0000256" key="2">
    <source>
        <dbReference type="ARBA" id="ARBA00004819"/>
    </source>
</evidence>
<dbReference type="GO" id="GO:0008483">
    <property type="term" value="F:transaminase activity"/>
    <property type="evidence" value="ECO:0007669"/>
    <property type="project" value="InterPro"/>
</dbReference>
<dbReference type="GO" id="GO:0006782">
    <property type="term" value="P:protoporphyrinogen IX biosynthetic process"/>
    <property type="evidence" value="ECO:0007669"/>
    <property type="project" value="UniProtKB-UniRule"/>
</dbReference>
<dbReference type="InterPro" id="IPR004639">
    <property type="entry name" value="4pyrrol_synth_GluAld_NH2Trfase"/>
</dbReference>
<dbReference type="EMBL" id="LCUJ01000004">
    <property type="protein sequence ID" value="OCL98823.1"/>
    <property type="molecule type" value="Genomic_DNA"/>
</dbReference>
<sequence length="427" mass="46590">MFKKSIKAYSEACEVIPGGVDSPVRAFKGVGGTPPFIKKGKGAYLYDIDGNRYLDFVQSWGPLIFGHCDKDIEKAIVKTAKLGLSFGAPTTLETKLAQEIVEMYDNIDKVRFVSSGTEATMSAIRLARGVTNKNDIVKFEGCYHGHSDSLLVQAGSGMATFGSPSSPGVPADLTKHTLLCEYNNIEQLKKCFEESSDIACIIIEPIAGNMGLVPANVEFLQVCRELCNEHGALLIFDEVMSGFRASLKGASGILDIKADIITFGKVIGAGMPVGAFASRNEIMNQLSPDGKIYQAGTLSGNPVAMAAGLVSLRKLKKNPEIYDELSKKTKRLINGLKKVADKNAIPFQINSRGSMFGFFFCEKEPKNFKDVGNCNFERFATFHNEMLKKGFYFACSQYEAGFISTKISNKMIDDCIKAADIVMKNLK</sequence>
<dbReference type="Proteomes" id="UP000093281">
    <property type="component" value="Unassembled WGS sequence"/>
</dbReference>
<dbReference type="GO" id="GO:0030170">
    <property type="term" value="F:pyridoxal phosphate binding"/>
    <property type="evidence" value="ECO:0007669"/>
    <property type="project" value="InterPro"/>
</dbReference>
<dbReference type="PANTHER" id="PTHR43713">
    <property type="entry name" value="GLUTAMATE-1-SEMIALDEHYDE 2,1-AMINOMUTASE"/>
    <property type="match status" value="1"/>
</dbReference>
<comment type="subunit">
    <text evidence="7">Homodimer.</text>
</comment>
<dbReference type="UniPathway" id="UPA00251">
    <property type="reaction ID" value="UER00317"/>
</dbReference>
<evidence type="ECO:0000256" key="6">
    <source>
        <dbReference type="ARBA" id="ARBA00023244"/>
    </source>
</evidence>
<comment type="similarity">
    <text evidence="3 7">Belongs to the class-III pyridoxal-phosphate-dependent aminotransferase family. HemL subfamily.</text>
</comment>
<proteinExistence type="inferred from homology"/>
<dbReference type="CDD" id="cd00610">
    <property type="entry name" value="OAT_like"/>
    <property type="match status" value="1"/>
</dbReference>
<evidence type="ECO:0000256" key="4">
    <source>
        <dbReference type="ARBA" id="ARBA00022898"/>
    </source>
</evidence>
<dbReference type="Gene3D" id="3.90.1150.10">
    <property type="entry name" value="Aspartate Aminotransferase, domain 1"/>
    <property type="match status" value="1"/>
</dbReference>
<dbReference type="InterPro" id="IPR049704">
    <property type="entry name" value="Aminotrans_3_PPA_site"/>
</dbReference>
<protein>
    <recommendedName>
        <fullName evidence="7">Glutamate-1-semialdehyde 2,1-aminomutase</fullName>
        <shortName evidence="7">GSA</shortName>
        <ecNumber evidence="7">5.4.3.8</ecNumber>
    </recommendedName>
    <alternativeName>
        <fullName evidence="7">Glutamate-1-semialdehyde aminotransferase</fullName>
        <shortName evidence="7">GSA-AT</shortName>
    </alternativeName>
</protein>
<dbReference type="EC" id="5.4.3.8" evidence="7"/>
<comment type="catalytic activity">
    <reaction evidence="7">
        <text>(S)-4-amino-5-oxopentanoate = 5-aminolevulinate</text>
        <dbReference type="Rhea" id="RHEA:14265"/>
        <dbReference type="ChEBI" id="CHEBI:57501"/>
        <dbReference type="ChEBI" id="CHEBI:356416"/>
        <dbReference type="EC" id="5.4.3.8"/>
    </reaction>
</comment>